<dbReference type="GO" id="GO:0051598">
    <property type="term" value="P:meiotic recombination checkpoint signaling"/>
    <property type="evidence" value="ECO:0007669"/>
    <property type="project" value="Ensembl"/>
</dbReference>
<feature type="coiled-coil region" evidence="1">
    <location>
        <begin position="364"/>
        <end position="497"/>
    </location>
</feature>
<evidence type="ECO:0000313" key="2">
    <source>
        <dbReference type="Ensembl" id="ENSMAMP00000007732.1"/>
    </source>
</evidence>
<dbReference type="GO" id="GO:0001673">
    <property type="term" value="C:male germ cell nucleus"/>
    <property type="evidence" value="ECO:0007669"/>
    <property type="project" value="TreeGrafter"/>
</dbReference>
<dbReference type="GO" id="GO:0000802">
    <property type="term" value="C:transverse filament"/>
    <property type="evidence" value="ECO:0007669"/>
    <property type="project" value="TreeGrafter"/>
</dbReference>
<dbReference type="GO" id="GO:0007141">
    <property type="term" value="P:male meiosis I"/>
    <property type="evidence" value="ECO:0007669"/>
    <property type="project" value="Ensembl"/>
</dbReference>
<dbReference type="FunCoup" id="A0A3Q3L2M0">
    <property type="interactions" value="475"/>
</dbReference>
<feature type="coiled-coil region" evidence="1">
    <location>
        <begin position="201"/>
        <end position="277"/>
    </location>
</feature>
<evidence type="ECO:0000256" key="1">
    <source>
        <dbReference type="SAM" id="Coils"/>
    </source>
</evidence>
<organism evidence="2 3">
    <name type="scientific">Mastacembelus armatus</name>
    <name type="common">zig-zag eel</name>
    <dbReference type="NCBI Taxonomy" id="205130"/>
    <lineage>
        <taxon>Eukaryota</taxon>
        <taxon>Metazoa</taxon>
        <taxon>Chordata</taxon>
        <taxon>Craniata</taxon>
        <taxon>Vertebrata</taxon>
        <taxon>Euteleostomi</taxon>
        <taxon>Actinopterygii</taxon>
        <taxon>Neopterygii</taxon>
        <taxon>Teleostei</taxon>
        <taxon>Neoteleostei</taxon>
        <taxon>Acanthomorphata</taxon>
        <taxon>Anabantaria</taxon>
        <taxon>Synbranchiformes</taxon>
        <taxon>Mastacembelidae</taxon>
        <taxon>Mastacembelus</taxon>
    </lineage>
</organism>
<dbReference type="InterPro" id="IPR008827">
    <property type="entry name" value="SYCP1"/>
</dbReference>
<dbReference type="GeneTree" id="ENSGT00390000003368"/>
<reference evidence="2" key="1">
    <citation type="submission" date="2025-08" db="UniProtKB">
        <authorList>
            <consortium name="Ensembl"/>
        </authorList>
    </citation>
    <scope>IDENTIFICATION</scope>
</reference>
<proteinExistence type="predicted"/>
<dbReference type="GO" id="GO:0000711">
    <property type="term" value="P:meiotic DNA repair synthesis"/>
    <property type="evidence" value="ECO:0007669"/>
    <property type="project" value="TreeGrafter"/>
</dbReference>
<sequence>MERDRAFNFKLLVPPRVNNGQVSAVRPQETVENSGDFINTLQQGYSKCFDKEKNMPFPNTNALGLWNMCILLPVIVNVSQNNCNPGQLYSKLLDEVEKIKFWKVKVDSDTMQKERRLQENKRTIETQRKAIQELQFGNESLSIKLEEQISENADLRNKNSATRNLCNILKDTFQRSAEKMHLFESEREETHHLYMENSESIQKLIAAFESLRVQAEADQQEMQKVKEGLLHVEELNKKYHQEYTVKEKEVVVLQSKLKDKENELQKFLLDLHESQKLCKQLQETTGKIMIRFQHKLLLPPYVLEGQLFTETKKNQECVFQMEQLRKEIAQHNICTKKYILNCYKPNNKMLKKQIAKETLKSSQLERVINSLHEDSKNLKRLNEEDCQKLLKDLESTSTFAVELENQVQKLRVTEAEAIKKKEDAELKCQQKIADMVALMEKHKSQYDRMVEEKDAELEENKKKEMEAVAHRKSLVFGKDINEHLENLQKKLTDVKNEISSVNVCQLSDTKNKQVQKLHMRFIITQTDIVFASKDSHTEDLKTPRRTTDRVGGIYKIKSYRIMTPPPAENAECLGKSTIELDPKSDSSDLNDLWSFANAPTPSFSAPHYKVKKIQSPVTHKSPGNSLKLAAVKRMRDAGWTAVTGCDKKKKKTNEKIFA</sequence>
<dbReference type="GO" id="GO:0051026">
    <property type="term" value="P:chiasma assembly"/>
    <property type="evidence" value="ECO:0007669"/>
    <property type="project" value="TreeGrafter"/>
</dbReference>
<dbReference type="Ensembl" id="ENSMAMT00000007945.2">
    <property type="protein sequence ID" value="ENSMAMP00000007732.1"/>
    <property type="gene ID" value="ENSMAMG00000005220.2"/>
</dbReference>
<dbReference type="GO" id="GO:0051878">
    <property type="term" value="P:lateral element assembly"/>
    <property type="evidence" value="ECO:0007669"/>
    <property type="project" value="TreeGrafter"/>
</dbReference>
<dbReference type="AlphaFoldDB" id="A0A3Q3L2M0"/>
<dbReference type="STRING" id="205130.ENSMAMP00000007732"/>
<evidence type="ECO:0000313" key="3">
    <source>
        <dbReference type="Proteomes" id="UP000261640"/>
    </source>
</evidence>
<dbReference type="PANTHER" id="PTHR46918">
    <property type="entry name" value="SYNAPTONEMAL COMPLEX PROTEIN 1"/>
    <property type="match status" value="1"/>
</dbReference>
<dbReference type="GO" id="GO:0000801">
    <property type="term" value="C:central element"/>
    <property type="evidence" value="ECO:0007669"/>
    <property type="project" value="TreeGrafter"/>
</dbReference>
<dbReference type="Pfam" id="PF05483">
    <property type="entry name" value="SCP-1"/>
    <property type="match status" value="2"/>
</dbReference>
<protein>
    <submittedName>
        <fullName evidence="2">Synaptonemal complex protein 1</fullName>
    </submittedName>
</protein>
<reference evidence="2" key="2">
    <citation type="submission" date="2025-09" db="UniProtKB">
        <authorList>
            <consortium name="Ensembl"/>
        </authorList>
    </citation>
    <scope>IDENTIFICATION</scope>
</reference>
<dbReference type="InParanoid" id="A0A3Q3L2M0"/>
<accession>A0A3Q3L2M0</accession>
<keyword evidence="3" id="KW-1185">Reference proteome</keyword>
<dbReference type="PANTHER" id="PTHR46918:SF1">
    <property type="entry name" value="SYNAPTONEMAL COMPLEX PROTEIN 1"/>
    <property type="match status" value="1"/>
</dbReference>
<dbReference type="Proteomes" id="UP000261640">
    <property type="component" value="Unplaced"/>
</dbReference>
<name>A0A3Q3L2M0_9TELE</name>
<dbReference type="GO" id="GO:0003690">
    <property type="term" value="F:double-stranded DNA binding"/>
    <property type="evidence" value="ECO:0007669"/>
    <property type="project" value="TreeGrafter"/>
</dbReference>
<feature type="coiled-coil region" evidence="1">
    <location>
        <begin position="114"/>
        <end position="165"/>
    </location>
</feature>
<keyword evidence="1" id="KW-0175">Coiled coil</keyword>